<feature type="transmembrane region" description="Helical" evidence="1">
    <location>
        <begin position="38"/>
        <end position="58"/>
    </location>
</feature>
<keyword evidence="1" id="KW-0472">Membrane</keyword>
<name>A0ABV9GY26_9BURK</name>
<reference evidence="3" key="1">
    <citation type="journal article" date="2019" name="Int. J. Syst. Evol. Microbiol.">
        <title>The Global Catalogue of Microorganisms (GCM) 10K type strain sequencing project: providing services to taxonomists for standard genome sequencing and annotation.</title>
        <authorList>
            <consortium name="The Broad Institute Genomics Platform"/>
            <consortium name="The Broad Institute Genome Sequencing Center for Infectious Disease"/>
            <person name="Wu L."/>
            <person name="Ma J."/>
        </authorList>
    </citation>
    <scope>NUCLEOTIDE SEQUENCE [LARGE SCALE GENOMIC DNA]</scope>
    <source>
        <strain evidence="3">JCM 11650</strain>
    </source>
</reference>
<evidence type="ECO:0000313" key="2">
    <source>
        <dbReference type="EMBL" id="MFC4623066.1"/>
    </source>
</evidence>
<comment type="caution">
    <text evidence="2">The sequence shown here is derived from an EMBL/GenBank/DDBJ whole genome shotgun (WGS) entry which is preliminary data.</text>
</comment>
<evidence type="ECO:0000256" key="1">
    <source>
        <dbReference type="SAM" id="Phobius"/>
    </source>
</evidence>
<organism evidence="2 3">
    <name type="scientific">Comamonas nitrativorans</name>
    <dbReference type="NCBI Taxonomy" id="108437"/>
    <lineage>
        <taxon>Bacteria</taxon>
        <taxon>Pseudomonadati</taxon>
        <taxon>Pseudomonadota</taxon>
        <taxon>Betaproteobacteria</taxon>
        <taxon>Burkholderiales</taxon>
        <taxon>Comamonadaceae</taxon>
        <taxon>Comamonas</taxon>
    </lineage>
</organism>
<sequence>MSKHDLIQTTAIEAAKGTPPIVVAATAQSQSWSSADTITLLTITYLALQILWLLWRWWKAHKTGQQVL</sequence>
<evidence type="ECO:0000313" key="3">
    <source>
        <dbReference type="Proteomes" id="UP001595967"/>
    </source>
</evidence>
<dbReference type="EMBL" id="JBHSEW010000011">
    <property type="protein sequence ID" value="MFC4623066.1"/>
    <property type="molecule type" value="Genomic_DNA"/>
</dbReference>
<dbReference type="RefSeq" id="WP_377726925.1">
    <property type="nucleotide sequence ID" value="NZ_JBHSEW010000011.1"/>
</dbReference>
<keyword evidence="1" id="KW-0812">Transmembrane</keyword>
<keyword evidence="3" id="KW-1185">Reference proteome</keyword>
<gene>
    <name evidence="2" type="ORF">ACFO3A_12685</name>
</gene>
<accession>A0ABV9GY26</accession>
<keyword evidence="1" id="KW-1133">Transmembrane helix</keyword>
<proteinExistence type="predicted"/>
<protein>
    <submittedName>
        <fullName evidence="2">Uncharacterized protein</fullName>
    </submittedName>
</protein>
<dbReference type="Proteomes" id="UP001595967">
    <property type="component" value="Unassembled WGS sequence"/>
</dbReference>